<dbReference type="Pfam" id="PF03469">
    <property type="entry name" value="XH"/>
    <property type="match status" value="1"/>
</dbReference>
<feature type="region of interest" description="Disordered" evidence="1">
    <location>
        <begin position="18"/>
        <end position="37"/>
    </location>
</feature>
<name>A0ABR2M0Y7_9ASPA</name>
<comment type="caution">
    <text evidence="3">The sequence shown here is derived from an EMBL/GenBank/DDBJ whole genome shotgun (WGS) entry which is preliminary data.</text>
</comment>
<feature type="domain" description="Factor of DNA methylation 1-5/IDN2" evidence="2">
    <location>
        <begin position="38"/>
        <end position="84"/>
    </location>
</feature>
<protein>
    <recommendedName>
        <fullName evidence="2">Factor of DNA methylation 1-5/IDN2 domain-containing protein</fullName>
    </recommendedName>
</protein>
<dbReference type="InterPro" id="IPR045177">
    <property type="entry name" value="FDM1-5/IDN2"/>
</dbReference>
<evidence type="ECO:0000313" key="3">
    <source>
        <dbReference type="EMBL" id="KAK8955987.1"/>
    </source>
</evidence>
<evidence type="ECO:0000256" key="1">
    <source>
        <dbReference type="SAM" id="MobiDB-lite"/>
    </source>
</evidence>
<keyword evidence="4" id="KW-1185">Reference proteome</keyword>
<reference evidence="3 4" key="1">
    <citation type="journal article" date="2022" name="Nat. Plants">
        <title>Genomes of leafy and leafless Platanthera orchids illuminate the evolution of mycoheterotrophy.</title>
        <authorList>
            <person name="Li M.H."/>
            <person name="Liu K.W."/>
            <person name="Li Z."/>
            <person name="Lu H.C."/>
            <person name="Ye Q.L."/>
            <person name="Zhang D."/>
            <person name="Wang J.Y."/>
            <person name="Li Y.F."/>
            <person name="Zhong Z.M."/>
            <person name="Liu X."/>
            <person name="Yu X."/>
            <person name="Liu D.K."/>
            <person name="Tu X.D."/>
            <person name="Liu B."/>
            <person name="Hao Y."/>
            <person name="Liao X.Y."/>
            <person name="Jiang Y.T."/>
            <person name="Sun W.H."/>
            <person name="Chen J."/>
            <person name="Chen Y.Q."/>
            <person name="Ai Y."/>
            <person name="Zhai J.W."/>
            <person name="Wu S.S."/>
            <person name="Zhou Z."/>
            <person name="Hsiao Y.Y."/>
            <person name="Wu W.L."/>
            <person name="Chen Y.Y."/>
            <person name="Lin Y.F."/>
            <person name="Hsu J.L."/>
            <person name="Li C.Y."/>
            <person name="Wang Z.W."/>
            <person name="Zhao X."/>
            <person name="Zhong W.Y."/>
            <person name="Ma X.K."/>
            <person name="Ma L."/>
            <person name="Huang J."/>
            <person name="Chen G.Z."/>
            <person name="Huang M.Z."/>
            <person name="Huang L."/>
            <person name="Peng D.H."/>
            <person name="Luo Y.B."/>
            <person name="Zou S.Q."/>
            <person name="Chen S.P."/>
            <person name="Lan S."/>
            <person name="Tsai W.C."/>
            <person name="Van de Peer Y."/>
            <person name="Liu Z.J."/>
        </authorList>
    </citation>
    <scope>NUCLEOTIDE SEQUENCE [LARGE SCALE GENOMIC DNA]</scope>
    <source>
        <strain evidence="3">Lor288</strain>
    </source>
</reference>
<evidence type="ECO:0000259" key="2">
    <source>
        <dbReference type="Pfam" id="PF03469"/>
    </source>
</evidence>
<dbReference type="InterPro" id="IPR005379">
    <property type="entry name" value="FDM1-5/IDN2_XH"/>
</dbReference>
<gene>
    <name evidence="3" type="ORF">KSP40_PGU007959</name>
</gene>
<dbReference type="Proteomes" id="UP001412067">
    <property type="component" value="Unassembled WGS sequence"/>
</dbReference>
<dbReference type="PANTHER" id="PTHR21596:SF3">
    <property type="entry name" value="FACTOR OF DNA METHYLATION 1-RELATED"/>
    <property type="match status" value="1"/>
</dbReference>
<accession>A0ABR2M0Y7</accession>
<proteinExistence type="predicted"/>
<organism evidence="3 4">
    <name type="scientific">Platanthera guangdongensis</name>
    <dbReference type="NCBI Taxonomy" id="2320717"/>
    <lineage>
        <taxon>Eukaryota</taxon>
        <taxon>Viridiplantae</taxon>
        <taxon>Streptophyta</taxon>
        <taxon>Embryophyta</taxon>
        <taxon>Tracheophyta</taxon>
        <taxon>Spermatophyta</taxon>
        <taxon>Magnoliopsida</taxon>
        <taxon>Liliopsida</taxon>
        <taxon>Asparagales</taxon>
        <taxon>Orchidaceae</taxon>
        <taxon>Orchidoideae</taxon>
        <taxon>Orchideae</taxon>
        <taxon>Orchidinae</taxon>
        <taxon>Platanthera</taxon>
    </lineage>
</organism>
<sequence length="85" mass="10199">MEARMEELEARLVRIRPDQAPNSAERAEINPARARQPPLLEMNEYNPSGRYPVPELWNFKEGRKARMKEVVQYVMKQWSMNKRKR</sequence>
<dbReference type="PANTHER" id="PTHR21596">
    <property type="entry name" value="RIBONUCLEASE P SUBUNIT P38"/>
    <property type="match status" value="1"/>
</dbReference>
<dbReference type="EMBL" id="JBBWWR010000013">
    <property type="protein sequence ID" value="KAK8955987.1"/>
    <property type="molecule type" value="Genomic_DNA"/>
</dbReference>
<evidence type="ECO:0000313" key="4">
    <source>
        <dbReference type="Proteomes" id="UP001412067"/>
    </source>
</evidence>